<dbReference type="AlphaFoldDB" id="A0A371WY52"/>
<evidence type="ECO:0000313" key="2">
    <source>
        <dbReference type="Proteomes" id="UP000264310"/>
    </source>
</evidence>
<evidence type="ECO:0000313" key="1">
    <source>
        <dbReference type="EMBL" id="RFC61930.1"/>
    </source>
</evidence>
<dbReference type="OrthoDB" id="7917037at2"/>
<reference evidence="1 2" key="1">
    <citation type="submission" date="2018-08" db="EMBL/GenBank/DDBJ databases">
        <title>Fulvimarina sp. 85, whole genome shotgun sequence.</title>
        <authorList>
            <person name="Tuo L."/>
        </authorList>
    </citation>
    <scope>NUCLEOTIDE SEQUENCE [LARGE SCALE GENOMIC DNA]</scope>
    <source>
        <strain evidence="1 2">85</strain>
    </source>
</reference>
<name>A0A371WY52_9HYPH</name>
<comment type="caution">
    <text evidence="1">The sequence shown here is derived from an EMBL/GenBank/DDBJ whole genome shotgun (WGS) entry which is preliminary data.</text>
</comment>
<gene>
    <name evidence="1" type="ORF">DYI37_18555</name>
</gene>
<dbReference type="RefSeq" id="WP_116684771.1">
    <property type="nucleotide sequence ID" value="NZ_QURL01000011.1"/>
</dbReference>
<proteinExistence type="predicted"/>
<accession>A0A371WY52</accession>
<sequence length="141" mass="15297">MRDDRSSQSEPETVAQAMPTVIADIGLDAHPATTLSSFLTLCHLTPFVLAARIPKLLAETMIYSPFDRDETRLAVAEKAEAVLEGTIAFQCQFAASTLAMQAAFVEGRFDPHDYLNGFGELASKTLGPAVERLQLNADRLA</sequence>
<keyword evidence="2" id="KW-1185">Reference proteome</keyword>
<dbReference type="EMBL" id="QURL01000011">
    <property type="protein sequence ID" value="RFC61930.1"/>
    <property type="molecule type" value="Genomic_DNA"/>
</dbReference>
<organism evidence="1 2">
    <name type="scientific">Fulvimarina endophytica</name>
    <dbReference type="NCBI Taxonomy" id="2293836"/>
    <lineage>
        <taxon>Bacteria</taxon>
        <taxon>Pseudomonadati</taxon>
        <taxon>Pseudomonadota</taxon>
        <taxon>Alphaproteobacteria</taxon>
        <taxon>Hyphomicrobiales</taxon>
        <taxon>Aurantimonadaceae</taxon>
        <taxon>Fulvimarina</taxon>
    </lineage>
</organism>
<dbReference type="Proteomes" id="UP000264310">
    <property type="component" value="Unassembled WGS sequence"/>
</dbReference>
<protein>
    <submittedName>
        <fullName evidence="1">Uncharacterized protein</fullName>
    </submittedName>
</protein>